<reference evidence="1" key="1">
    <citation type="journal article" date="2015" name="Nature">
        <title>Complex archaea that bridge the gap between prokaryotes and eukaryotes.</title>
        <authorList>
            <person name="Spang A."/>
            <person name="Saw J.H."/>
            <person name="Jorgensen S.L."/>
            <person name="Zaremba-Niedzwiedzka K."/>
            <person name="Martijn J."/>
            <person name="Lind A.E."/>
            <person name="van Eijk R."/>
            <person name="Schleper C."/>
            <person name="Guy L."/>
            <person name="Ettema T.J."/>
        </authorList>
    </citation>
    <scope>NUCLEOTIDE SEQUENCE</scope>
</reference>
<name>A0A0F9CNK8_9ZZZZ</name>
<evidence type="ECO:0000313" key="1">
    <source>
        <dbReference type="EMBL" id="KKK98231.1"/>
    </source>
</evidence>
<organism evidence="1">
    <name type="scientific">marine sediment metagenome</name>
    <dbReference type="NCBI Taxonomy" id="412755"/>
    <lineage>
        <taxon>unclassified sequences</taxon>
        <taxon>metagenomes</taxon>
        <taxon>ecological metagenomes</taxon>
    </lineage>
</organism>
<gene>
    <name evidence="1" type="ORF">LCGC14_2644800</name>
</gene>
<feature type="non-terminal residue" evidence="1">
    <location>
        <position position="1"/>
    </location>
</feature>
<accession>A0A0F9CNK8</accession>
<proteinExistence type="predicted"/>
<dbReference type="EMBL" id="LAZR01045708">
    <property type="protein sequence ID" value="KKK98231.1"/>
    <property type="molecule type" value="Genomic_DNA"/>
</dbReference>
<sequence length="79" mass="8320">LTGAFATQPATGDWFLFTLINTDATGGADITFAAGDDTTLVGYALLHPVADVAEGNPNSATFHVRSDDGANAWTWYRIS</sequence>
<comment type="caution">
    <text evidence="1">The sequence shown here is derived from an EMBL/GenBank/DDBJ whole genome shotgun (WGS) entry which is preliminary data.</text>
</comment>
<dbReference type="AlphaFoldDB" id="A0A0F9CNK8"/>
<protein>
    <submittedName>
        <fullName evidence="1">Uncharacterized protein</fullName>
    </submittedName>
</protein>